<dbReference type="SMART" id="SM00327">
    <property type="entry name" value="VWA"/>
    <property type="match status" value="2"/>
</dbReference>
<keyword evidence="4" id="KW-1185">Reference proteome</keyword>
<keyword evidence="1" id="KW-0732">Signal</keyword>
<dbReference type="OrthoDB" id="9944853at2759"/>
<sequence>MVLFFLFIFNVLVATYIPKVDCVNVDDIRGLFPIIDSSIARRIMQLMRGELQLERSGSSLVNVLPSAFESRTCGPASDPASMNVDLCVIIQTTCHITDGELEAARNIIVQTAERFGTDVSLSIVGYSDKPKVLVEFQENGGILLERMRKMRLRRRIQRCRDCEAATGDALRTCREILIHQGRDNRYFPDAIMIFTDGVSMKSKFTMNEDRAETIVEALLNKREGIITIVSTFNNSAGRHSGFDEWHALNSPSNMDGVTQLDPFPATDPNAHVYTRSLVFNDEPSFSLDETLTAMHVRSFKKQIYTAIPGCSDPCNQFADIVIIIDRSESIAVSDLQIVLDFFIFLLGESLIEPDTGLQFAIYSYNGEIYKHSTVGQYTTKEELIRVVKSIPLETAKYTDTGIAINQAMTDLLVNGREESRKTIIIATDGRAWRPRAKRADSTLAIRAAKIAAAREVEIYIIGLPSRYGHMDGMTEWSQLASEPIECTIVNMQRPNATFDDLYLAGIMLTNELCKKGADSSVCTFQNNDFD</sequence>
<reference evidence="3" key="1">
    <citation type="submission" date="2022-03" db="EMBL/GenBank/DDBJ databases">
        <authorList>
            <person name="Martin C."/>
        </authorList>
    </citation>
    <scope>NUCLEOTIDE SEQUENCE</scope>
</reference>
<dbReference type="AlphaFoldDB" id="A0A8S4NG90"/>
<dbReference type="InterPro" id="IPR050525">
    <property type="entry name" value="ECM_Assembly_Org"/>
</dbReference>
<accession>A0A8S4NG90</accession>
<dbReference type="PANTHER" id="PTHR24020:SF84">
    <property type="entry name" value="VWFA DOMAIN-CONTAINING PROTEIN"/>
    <property type="match status" value="1"/>
</dbReference>
<dbReference type="Proteomes" id="UP000749559">
    <property type="component" value="Unassembled WGS sequence"/>
</dbReference>
<feature type="domain" description="VWFA" evidence="2">
    <location>
        <begin position="319"/>
        <end position="512"/>
    </location>
</feature>
<dbReference type="EMBL" id="CAIIXF020000003">
    <property type="protein sequence ID" value="CAH1779217.1"/>
    <property type="molecule type" value="Genomic_DNA"/>
</dbReference>
<evidence type="ECO:0000256" key="1">
    <source>
        <dbReference type="SAM" id="SignalP"/>
    </source>
</evidence>
<proteinExistence type="predicted"/>
<dbReference type="SUPFAM" id="SSF53300">
    <property type="entry name" value="vWA-like"/>
    <property type="match status" value="2"/>
</dbReference>
<dbReference type="InterPro" id="IPR002035">
    <property type="entry name" value="VWF_A"/>
</dbReference>
<dbReference type="InterPro" id="IPR036465">
    <property type="entry name" value="vWFA_dom_sf"/>
</dbReference>
<evidence type="ECO:0000259" key="2">
    <source>
        <dbReference type="PROSITE" id="PS50234"/>
    </source>
</evidence>
<dbReference type="PANTHER" id="PTHR24020">
    <property type="entry name" value="COLLAGEN ALPHA"/>
    <property type="match status" value="1"/>
</dbReference>
<evidence type="ECO:0000313" key="4">
    <source>
        <dbReference type="Proteomes" id="UP000749559"/>
    </source>
</evidence>
<feature type="chain" id="PRO_5035752299" description="VWFA domain-containing protein" evidence="1">
    <location>
        <begin position="23"/>
        <end position="530"/>
    </location>
</feature>
<comment type="caution">
    <text evidence="3">The sequence shown here is derived from an EMBL/GenBank/DDBJ whole genome shotgun (WGS) entry which is preliminary data.</text>
</comment>
<dbReference type="Pfam" id="PF00092">
    <property type="entry name" value="VWA"/>
    <property type="match status" value="2"/>
</dbReference>
<dbReference type="CDD" id="cd01450">
    <property type="entry name" value="vWFA_subfamily_ECM"/>
    <property type="match status" value="1"/>
</dbReference>
<evidence type="ECO:0000313" key="3">
    <source>
        <dbReference type="EMBL" id="CAH1779217.1"/>
    </source>
</evidence>
<dbReference type="Gene3D" id="3.40.50.410">
    <property type="entry name" value="von Willebrand factor, type A domain"/>
    <property type="match status" value="2"/>
</dbReference>
<protein>
    <recommendedName>
        <fullName evidence="2">VWFA domain-containing protein</fullName>
    </recommendedName>
</protein>
<organism evidence="3 4">
    <name type="scientific">Owenia fusiformis</name>
    <name type="common">Polychaete worm</name>
    <dbReference type="NCBI Taxonomy" id="6347"/>
    <lineage>
        <taxon>Eukaryota</taxon>
        <taxon>Metazoa</taxon>
        <taxon>Spiralia</taxon>
        <taxon>Lophotrochozoa</taxon>
        <taxon>Annelida</taxon>
        <taxon>Polychaeta</taxon>
        <taxon>Sedentaria</taxon>
        <taxon>Canalipalpata</taxon>
        <taxon>Sabellida</taxon>
        <taxon>Oweniida</taxon>
        <taxon>Oweniidae</taxon>
        <taxon>Owenia</taxon>
    </lineage>
</organism>
<dbReference type="PROSITE" id="PS50234">
    <property type="entry name" value="VWFA"/>
    <property type="match status" value="2"/>
</dbReference>
<name>A0A8S4NG90_OWEFU</name>
<feature type="signal peptide" evidence="1">
    <location>
        <begin position="1"/>
        <end position="22"/>
    </location>
</feature>
<feature type="domain" description="VWFA" evidence="2">
    <location>
        <begin position="85"/>
        <end position="294"/>
    </location>
</feature>
<gene>
    <name evidence="3" type="ORF">OFUS_LOCUS6045</name>
</gene>